<evidence type="ECO:0000256" key="3">
    <source>
        <dbReference type="ARBA" id="ARBA00023237"/>
    </source>
</evidence>
<keyword evidence="7" id="KW-1185">Reference proteome</keyword>
<keyword evidence="2" id="KW-0472">Membrane</keyword>
<dbReference type="Gene3D" id="2.60.40.1120">
    <property type="entry name" value="Carboxypeptidase-like, regulatory domain"/>
    <property type="match status" value="1"/>
</dbReference>
<sequence length="845" mass="95062">MTYRGLVLIALMFMVIVSSVAQRNGVIWGRITDEDSGDRFPFATVTLKKDGQMLPIGTVSDNEGTFKLSGLQYGTYDVLVSFIGYKTHIVEKVILTKEKPRINLGDVTIALTNVDLEEVKVSAMGNTVSTKIDRKTYRAEDFSTARGGTAVDVLNKLPSVSVSSNGEVSVRGTTDFMVYLNGKPTQMEPSMLLAQIAGANIQNIDVITVPTAKYDAQGKGGIININTKKNGLEGFSISANGKLGASPWANKTDKYDGYHMKDDRYGSGINLMYGINKLALYGAFNYNKKNVNGARTGKASVWDYDLQKYKHMDATGERPEWYEYYSANAGVDYQLSKNTQLSASYFFGDRTEGRSAFYVYHNYYGDESNVDAEKYIYNPNTDNRYGKFHTGNVDFSTKFGQNATLRISLLYEHSDLSRRLDNKNYGYDKYGDVPGEIEQHYSQSDDTPLDAYRFSVDYSKELANGNTIGIGLQPQFFQIDGAFSYDTSEVVNGVELGMFDYETLENAIDLNRGVYAAYIDYSGSIHQLKYMLGLRLEYTDQRMKIANPDYFTLFEREKKARYEVNQLDWFPTVHATYPVGETSQLSLAASRRISRPPIKNMAPFLYRRHLEVYEVGDPDLESEYINNVELGLEKRFGKHKVGITGFYRGVENAIFRVNTTYQKEVVLIRSYTNSGDSRSLGLELNANLQAGNMAKFFIGGSVYDYRVKGDIFGYQADNSSVNWSLKGNANLILTRELKFSADMDVKSSTVTAQGQNDLFYMTNAALDYAPKKMKNWSFSFRLLDILGSNNKGLDTRAFDKDGLEIFYQETEYNRAGPIAEISVSYAFRNGKSQSKTKKTVGDREF</sequence>
<evidence type="ECO:0000259" key="4">
    <source>
        <dbReference type="Pfam" id="PF07715"/>
    </source>
</evidence>
<dbReference type="AlphaFoldDB" id="W7XX39"/>
<organism evidence="6 7">
    <name type="scientific">Saccharicrinis fermentans DSM 9555 = JCM 21142</name>
    <dbReference type="NCBI Taxonomy" id="869213"/>
    <lineage>
        <taxon>Bacteria</taxon>
        <taxon>Pseudomonadati</taxon>
        <taxon>Bacteroidota</taxon>
        <taxon>Bacteroidia</taxon>
        <taxon>Marinilabiliales</taxon>
        <taxon>Marinilabiliaceae</taxon>
        <taxon>Saccharicrinis</taxon>
    </lineage>
</organism>
<evidence type="ECO:0000259" key="5">
    <source>
        <dbReference type="Pfam" id="PF14905"/>
    </source>
</evidence>
<reference evidence="6 7" key="1">
    <citation type="journal article" date="2014" name="Genome Announc.">
        <title>Draft Genome Sequence of Cytophaga fermentans JCM 21142T, a Facultative Anaerobe Isolated from Marine Mud.</title>
        <authorList>
            <person name="Starns D."/>
            <person name="Oshima K."/>
            <person name="Suda W."/>
            <person name="Iino T."/>
            <person name="Yuki M."/>
            <person name="Inoue J."/>
            <person name="Kitamura K."/>
            <person name="Iida T."/>
            <person name="Darby A."/>
            <person name="Hattori M."/>
            <person name="Ohkuma M."/>
        </authorList>
    </citation>
    <scope>NUCLEOTIDE SEQUENCE [LARGE SCALE GENOMIC DNA]</scope>
    <source>
        <strain evidence="6 7">JCM 21142</strain>
    </source>
</reference>
<dbReference type="EMBL" id="BAMD01000016">
    <property type="protein sequence ID" value="GAF03005.1"/>
    <property type="molecule type" value="Genomic_DNA"/>
</dbReference>
<dbReference type="GO" id="GO:0009279">
    <property type="term" value="C:cell outer membrane"/>
    <property type="evidence" value="ECO:0007669"/>
    <property type="project" value="UniProtKB-SubCell"/>
</dbReference>
<dbReference type="Gene3D" id="2.40.170.20">
    <property type="entry name" value="TonB-dependent receptor, beta-barrel domain"/>
    <property type="match status" value="1"/>
</dbReference>
<comment type="subcellular location">
    <subcellularLocation>
        <location evidence="1">Cell outer membrane</location>
    </subcellularLocation>
</comment>
<dbReference type="InterPro" id="IPR041700">
    <property type="entry name" value="OMP_b-brl_3"/>
</dbReference>
<dbReference type="InterPro" id="IPR036942">
    <property type="entry name" value="Beta-barrel_TonB_sf"/>
</dbReference>
<dbReference type="RefSeq" id="WP_027471963.1">
    <property type="nucleotide sequence ID" value="NZ_BAMD01000016.1"/>
</dbReference>
<dbReference type="Pfam" id="PF14905">
    <property type="entry name" value="OMP_b-brl_3"/>
    <property type="match status" value="1"/>
</dbReference>
<feature type="domain" description="TonB-dependent receptor plug" evidence="4">
    <location>
        <begin position="132"/>
        <end position="222"/>
    </location>
</feature>
<dbReference type="OrthoDB" id="8764943at2"/>
<dbReference type="PANTHER" id="PTHR40980:SF4">
    <property type="entry name" value="TONB-DEPENDENT RECEPTOR-LIKE BETA-BARREL DOMAIN-CONTAINING PROTEIN"/>
    <property type="match status" value="1"/>
</dbReference>
<comment type="caution">
    <text evidence="6">The sequence shown here is derived from an EMBL/GenBank/DDBJ whole genome shotgun (WGS) entry which is preliminary data.</text>
</comment>
<evidence type="ECO:0000256" key="1">
    <source>
        <dbReference type="ARBA" id="ARBA00004442"/>
    </source>
</evidence>
<evidence type="ECO:0000256" key="2">
    <source>
        <dbReference type="ARBA" id="ARBA00023136"/>
    </source>
</evidence>
<dbReference type="SUPFAM" id="SSF49464">
    <property type="entry name" value="Carboxypeptidase regulatory domain-like"/>
    <property type="match status" value="1"/>
</dbReference>
<evidence type="ECO:0000313" key="6">
    <source>
        <dbReference type="EMBL" id="GAF03005.1"/>
    </source>
</evidence>
<dbReference type="InterPro" id="IPR037066">
    <property type="entry name" value="Plug_dom_sf"/>
</dbReference>
<dbReference type="Pfam" id="PF07715">
    <property type="entry name" value="Plug"/>
    <property type="match status" value="1"/>
</dbReference>
<name>W7XX39_9BACT</name>
<dbReference type="Proteomes" id="UP000019402">
    <property type="component" value="Unassembled WGS sequence"/>
</dbReference>
<accession>W7XX39</accession>
<evidence type="ECO:0000313" key="7">
    <source>
        <dbReference type="Proteomes" id="UP000019402"/>
    </source>
</evidence>
<dbReference type="eggNOG" id="COG4771">
    <property type="taxonomic scope" value="Bacteria"/>
</dbReference>
<protein>
    <submittedName>
        <fullName evidence="6">Outer membrane cobalamin receptor protein</fullName>
    </submittedName>
</protein>
<dbReference type="Pfam" id="PF13620">
    <property type="entry name" value="CarboxypepD_reg"/>
    <property type="match status" value="1"/>
</dbReference>
<dbReference type="PANTHER" id="PTHR40980">
    <property type="entry name" value="PLUG DOMAIN-CONTAINING PROTEIN"/>
    <property type="match status" value="1"/>
</dbReference>
<dbReference type="SUPFAM" id="SSF56935">
    <property type="entry name" value="Porins"/>
    <property type="match status" value="1"/>
</dbReference>
<keyword evidence="3" id="KW-0998">Cell outer membrane</keyword>
<keyword evidence="6" id="KW-0675">Receptor</keyword>
<feature type="domain" description="Outer membrane protein beta-barrel" evidence="5">
    <location>
        <begin position="404"/>
        <end position="825"/>
    </location>
</feature>
<dbReference type="InterPro" id="IPR008969">
    <property type="entry name" value="CarboxyPept-like_regulatory"/>
</dbReference>
<dbReference type="Gene3D" id="2.170.130.10">
    <property type="entry name" value="TonB-dependent receptor, plug domain"/>
    <property type="match status" value="1"/>
</dbReference>
<gene>
    <name evidence="6" type="ORF">JCM21142_41658</name>
</gene>
<dbReference type="InterPro" id="IPR012910">
    <property type="entry name" value="Plug_dom"/>
</dbReference>
<proteinExistence type="predicted"/>
<dbReference type="STRING" id="869213.GCA_000517085_02349"/>